<keyword evidence="3" id="KW-1185">Reference proteome</keyword>
<dbReference type="AlphaFoldDB" id="A0A9D4FKL9"/>
<evidence type="ECO:0000313" key="2">
    <source>
        <dbReference type="EMBL" id="KAH3798958.1"/>
    </source>
</evidence>
<proteinExistence type="predicted"/>
<protein>
    <submittedName>
        <fullName evidence="2">Uncharacterized protein</fullName>
    </submittedName>
</protein>
<feature type="region of interest" description="Disordered" evidence="1">
    <location>
        <begin position="91"/>
        <end position="112"/>
    </location>
</feature>
<name>A0A9D4FKL9_DREPO</name>
<evidence type="ECO:0000256" key="1">
    <source>
        <dbReference type="SAM" id="MobiDB-lite"/>
    </source>
</evidence>
<reference evidence="2" key="1">
    <citation type="journal article" date="2019" name="bioRxiv">
        <title>The Genome of the Zebra Mussel, Dreissena polymorpha: A Resource for Invasive Species Research.</title>
        <authorList>
            <person name="McCartney M.A."/>
            <person name="Auch B."/>
            <person name="Kono T."/>
            <person name="Mallez S."/>
            <person name="Zhang Y."/>
            <person name="Obille A."/>
            <person name="Becker A."/>
            <person name="Abrahante J.E."/>
            <person name="Garbe J."/>
            <person name="Badalamenti J.P."/>
            <person name="Herman A."/>
            <person name="Mangelson H."/>
            <person name="Liachko I."/>
            <person name="Sullivan S."/>
            <person name="Sone E.D."/>
            <person name="Koren S."/>
            <person name="Silverstein K.A.T."/>
            <person name="Beckman K.B."/>
            <person name="Gohl D.M."/>
        </authorList>
    </citation>
    <scope>NUCLEOTIDE SEQUENCE</scope>
    <source>
        <strain evidence="2">Duluth1</strain>
        <tissue evidence="2">Whole animal</tissue>
    </source>
</reference>
<reference evidence="2" key="2">
    <citation type="submission" date="2020-11" db="EMBL/GenBank/DDBJ databases">
        <authorList>
            <person name="McCartney M.A."/>
            <person name="Auch B."/>
            <person name="Kono T."/>
            <person name="Mallez S."/>
            <person name="Becker A."/>
            <person name="Gohl D.M."/>
            <person name="Silverstein K.A.T."/>
            <person name="Koren S."/>
            <person name="Bechman K.B."/>
            <person name="Herman A."/>
            <person name="Abrahante J.E."/>
            <person name="Garbe J."/>
        </authorList>
    </citation>
    <scope>NUCLEOTIDE SEQUENCE</scope>
    <source>
        <strain evidence="2">Duluth1</strain>
        <tissue evidence="2">Whole animal</tissue>
    </source>
</reference>
<dbReference type="Proteomes" id="UP000828390">
    <property type="component" value="Unassembled WGS sequence"/>
</dbReference>
<sequence>MHVAVHILLSLAIAAVAIVILFELQRYCYHLWTDFSVLTTIPYAPAISVGTIMKFTTDSIHKVDVMSESRNGDGSSTAEDRGVVVMESLQHYRLNEKVEPDRREQTPLTDAH</sequence>
<feature type="compositionally biased region" description="Basic and acidic residues" evidence="1">
    <location>
        <begin position="93"/>
        <end position="112"/>
    </location>
</feature>
<evidence type="ECO:0000313" key="3">
    <source>
        <dbReference type="Proteomes" id="UP000828390"/>
    </source>
</evidence>
<dbReference type="EMBL" id="JAIWYP010000007">
    <property type="protein sequence ID" value="KAH3798958.1"/>
    <property type="molecule type" value="Genomic_DNA"/>
</dbReference>
<comment type="caution">
    <text evidence="2">The sequence shown here is derived from an EMBL/GenBank/DDBJ whole genome shotgun (WGS) entry which is preliminary data.</text>
</comment>
<gene>
    <name evidence="2" type="ORF">DPMN_152562</name>
</gene>
<accession>A0A9D4FKL9</accession>
<organism evidence="2 3">
    <name type="scientific">Dreissena polymorpha</name>
    <name type="common">Zebra mussel</name>
    <name type="synonym">Mytilus polymorpha</name>
    <dbReference type="NCBI Taxonomy" id="45954"/>
    <lineage>
        <taxon>Eukaryota</taxon>
        <taxon>Metazoa</taxon>
        <taxon>Spiralia</taxon>
        <taxon>Lophotrochozoa</taxon>
        <taxon>Mollusca</taxon>
        <taxon>Bivalvia</taxon>
        <taxon>Autobranchia</taxon>
        <taxon>Heteroconchia</taxon>
        <taxon>Euheterodonta</taxon>
        <taxon>Imparidentia</taxon>
        <taxon>Neoheterodontei</taxon>
        <taxon>Myida</taxon>
        <taxon>Dreissenoidea</taxon>
        <taxon>Dreissenidae</taxon>
        <taxon>Dreissena</taxon>
    </lineage>
</organism>